<feature type="signal peptide" evidence="13">
    <location>
        <begin position="1"/>
        <end position="19"/>
    </location>
</feature>
<dbReference type="PANTHER" id="PTHR48250:SF3">
    <property type="entry name" value="CUTINASE 1-RELATED"/>
    <property type="match status" value="1"/>
</dbReference>
<evidence type="ECO:0000256" key="8">
    <source>
        <dbReference type="ARBA" id="ARBA00023026"/>
    </source>
</evidence>
<keyword evidence="6 13" id="KW-0732">Signal</keyword>
<dbReference type="OrthoDB" id="3225429at2759"/>
<dbReference type="PANTHER" id="PTHR48250">
    <property type="entry name" value="CUTINASE 2-RELATED"/>
    <property type="match status" value="1"/>
</dbReference>
<keyword evidence="15" id="KW-1185">Reference proteome</keyword>
<feature type="active site" evidence="11">
    <location>
        <position position="193"/>
    </location>
</feature>
<sequence>MKFLAALTAFACLAAAAPAELDARQLGSSTATDLEKGQSSNCPSAILIFARGSTETGNMGMSVGTSLSGALKKKVSGIWIQGVGGPYTAGLGDNAMPRGSSAAAIKEGVRLMNLAHEKCPNAAILTGGYRLTQPVLISQGSALIAAAITDLDATVREQVKGAALFGYTQNKQNKGQIPSFPADRTKVFCASGDLVCEGSLIVAAPHFTYGSSASGEGADFLAGKVSS</sequence>
<dbReference type="InterPro" id="IPR000675">
    <property type="entry name" value="Cutinase/axe"/>
</dbReference>
<dbReference type="PRINTS" id="PR00129">
    <property type="entry name" value="CUTINASE"/>
</dbReference>
<comment type="caution">
    <text evidence="14">The sequence shown here is derived from an EMBL/GenBank/DDBJ whole genome shotgun (WGS) entry which is preliminary data.</text>
</comment>
<evidence type="ECO:0000256" key="10">
    <source>
        <dbReference type="ARBA" id="ARBA00034045"/>
    </source>
</evidence>
<reference evidence="14" key="1">
    <citation type="submission" date="2021-10" db="EMBL/GenBank/DDBJ databases">
        <authorList>
            <person name="Piombo E."/>
        </authorList>
    </citation>
    <scope>NUCLEOTIDE SEQUENCE</scope>
</reference>
<feature type="active site" description="Proton donor/acceptor" evidence="11">
    <location>
        <position position="206"/>
    </location>
</feature>
<name>A0A9N9VM48_9HYPO</name>
<dbReference type="AlphaFoldDB" id="A0A9N9VM48"/>
<dbReference type="Proteomes" id="UP000696573">
    <property type="component" value="Unassembled WGS sequence"/>
</dbReference>
<dbReference type="FunFam" id="3.40.50.1820:FF:000235">
    <property type="entry name" value="Cutinase 1"/>
    <property type="match status" value="1"/>
</dbReference>
<dbReference type="EMBL" id="CABFNQ020000719">
    <property type="protein sequence ID" value="CAH0026330.1"/>
    <property type="molecule type" value="Genomic_DNA"/>
</dbReference>
<keyword evidence="8" id="KW-0843">Virulence</keyword>
<dbReference type="InterPro" id="IPR043579">
    <property type="entry name" value="CUTINASE_2"/>
</dbReference>
<evidence type="ECO:0000256" key="9">
    <source>
        <dbReference type="ARBA" id="ARBA00023157"/>
    </source>
</evidence>
<keyword evidence="9 12" id="KW-1015">Disulfide bond</keyword>
<evidence type="ECO:0000256" key="1">
    <source>
        <dbReference type="ARBA" id="ARBA00004613"/>
    </source>
</evidence>
<comment type="catalytic activity">
    <reaction evidence="10">
        <text>cutin + H2O = cutin monomers.</text>
        <dbReference type="EC" id="3.1.1.74"/>
    </reaction>
</comment>
<evidence type="ECO:0000256" key="2">
    <source>
        <dbReference type="ARBA" id="ARBA00007534"/>
    </source>
</evidence>
<dbReference type="EC" id="3.1.1.74" evidence="3"/>
<dbReference type="InterPro" id="IPR011150">
    <property type="entry name" value="Cutinase_monf"/>
</dbReference>
<evidence type="ECO:0000256" key="3">
    <source>
        <dbReference type="ARBA" id="ARBA00013095"/>
    </source>
</evidence>
<protein>
    <recommendedName>
        <fullName evidence="3">cutinase</fullName>
        <ecNumber evidence="3">3.1.1.74</ecNumber>
    </recommendedName>
</protein>
<comment type="subcellular location">
    <subcellularLocation>
        <location evidence="1">Secreted</location>
    </subcellularLocation>
</comment>
<gene>
    <name evidence="14" type="ORF">CRHIZ90672A_00015099</name>
</gene>
<evidence type="ECO:0000256" key="11">
    <source>
        <dbReference type="PIRSR" id="PIRSR611150-1"/>
    </source>
</evidence>
<dbReference type="Pfam" id="PF01083">
    <property type="entry name" value="Cutinase"/>
    <property type="match status" value="1"/>
</dbReference>
<dbReference type="Gene3D" id="3.40.50.1820">
    <property type="entry name" value="alpha/beta hydrolase"/>
    <property type="match status" value="1"/>
</dbReference>
<evidence type="ECO:0000256" key="5">
    <source>
        <dbReference type="ARBA" id="ARBA00022525"/>
    </source>
</evidence>
<evidence type="ECO:0000313" key="14">
    <source>
        <dbReference type="EMBL" id="CAH0026330.1"/>
    </source>
</evidence>
<evidence type="ECO:0000256" key="12">
    <source>
        <dbReference type="PIRSR" id="PIRSR611150-2"/>
    </source>
</evidence>
<dbReference type="InterPro" id="IPR029058">
    <property type="entry name" value="AB_hydrolase_fold"/>
</dbReference>
<feature type="active site" description="Nucleophile" evidence="11">
    <location>
        <position position="138"/>
    </location>
</feature>
<evidence type="ECO:0000256" key="7">
    <source>
        <dbReference type="ARBA" id="ARBA00022801"/>
    </source>
</evidence>
<evidence type="ECO:0000256" key="13">
    <source>
        <dbReference type="SAM" id="SignalP"/>
    </source>
</evidence>
<proteinExistence type="inferred from homology"/>
<feature type="disulfide bond" evidence="12">
    <location>
        <begin position="42"/>
        <end position="119"/>
    </location>
</feature>
<dbReference type="PROSITE" id="PS00931">
    <property type="entry name" value="CUTINASE_2"/>
    <property type="match status" value="1"/>
</dbReference>
<dbReference type="SUPFAM" id="SSF53474">
    <property type="entry name" value="alpha/beta-Hydrolases"/>
    <property type="match status" value="1"/>
</dbReference>
<feature type="chain" id="PRO_5040147133" description="cutinase" evidence="13">
    <location>
        <begin position="20"/>
        <end position="227"/>
    </location>
</feature>
<feature type="disulfide bond" evidence="12">
    <location>
        <begin position="189"/>
        <end position="196"/>
    </location>
</feature>
<evidence type="ECO:0000313" key="15">
    <source>
        <dbReference type="Proteomes" id="UP000696573"/>
    </source>
</evidence>
<keyword evidence="7" id="KW-0378">Hydrolase</keyword>
<keyword evidence="4" id="KW-0719">Serine esterase</keyword>
<keyword evidence="5" id="KW-0964">Secreted</keyword>
<accession>A0A9N9VM48</accession>
<evidence type="ECO:0000256" key="4">
    <source>
        <dbReference type="ARBA" id="ARBA00022487"/>
    </source>
</evidence>
<evidence type="ECO:0000256" key="6">
    <source>
        <dbReference type="ARBA" id="ARBA00022729"/>
    </source>
</evidence>
<organism evidence="14 15">
    <name type="scientific">Clonostachys rhizophaga</name>
    <dbReference type="NCBI Taxonomy" id="160324"/>
    <lineage>
        <taxon>Eukaryota</taxon>
        <taxon>Fungi</taxon>
        <taxon>Dikarya</taxon>
        <taxon>Ascomycota</taxon>
        <taxon>Pezizomycotina</taxon>
        <taxon>Sordariomycetes</taxon>
        <taxon>Hypocreomycetidae</taxon>
        <taxon>Hypocreales</taxon>
        <taxon>Bionectriaceae</taxon>
        <taxon>Clonostachys</taxon>
    </lineage>
</organism>
<dbReference type="GO" id="GO:0016052">
    <property type="term" value="P:carbohydrate catabolic process"/>
    <property type="evidence" value="ECO:0007669"/>
    <property type="project" value="TreeGrafter"/>
</dbReference>
<dbReference type="GO" id="GO:0050525">
    <property type="term" value="F:cutinase activity"/>
    <property type="evidence" value="ECO:0007669"/>
    <property type="project" value="UniProtKB-EC"/>
</dbReference>
<dbReference type="SMART" id="SM01110">
    <property type="entry name" value="Cutinase"/>
    <property type="match status" value="1"/>
</dbReference>
<dbReference type="GO" id="GO:0005576">
    <property type="term" value="C:extracellular region"/>
    <property type="evidence" value="ECO:0007669"/>
    <property type="project" value="UniProtKB-SubCell"/>
</dbReference>
<comment type="similarity">
    <text evidence="2">Belongs to the cutinase family.</text>
</comment>